<keyword evidence="3" id="KW-1185">Reference proteome</keyword>
<gene>
    <name evidence="2" type="ORF">ACFPIJ_52195</name>
</gene>
<dbReference type="Proteomes" id="UP001595912">
    <property type="component" value="Unassembled WGS sequence"/>
</dbReference>
<reference evidence="3" key="1">
    <citation type="journal article" date="2019" name="Int. J. Syst. Evol. Microbiol.">
        <title>The Global Catalogue of Microorganisms (GCM) 10K type strain sequencing project: providing services to taxonomists for standard genome sequencing and annotation.</title>
        <authorList>
            <consortium name="The Broad Institute Genomics Platform"/>
            <consortium name="The Broad Institute Genome Sequencing Center for Infectious Disease"/>
            <person name="Wu L."/>
            <person name="Ma J."/>
        </authorList>
    </citation>
    <scope>NUCLEOTIDE SEQUENCE [LARGE SCALE GENOMIC DNA]</scope>
    <source>
        <strain evidence="3">CGMCC 4.7152</strain>
    </source>
</reference>
<dbReference type="EMBL" id="JBHSIU010000101">
    <property type="protein sequence ID" value="MFC5006370.1"/>
    <property type="molecule type" value="Genomic_DNA"/>
</dbReference>
<feature type="domain" description="NAD-dependent epimerase/dehydratase" evidence="1">
    <location>
        <begin position="3"/>
        <end position="207"/>
    </location>
</feature>
<comment type="caution">
    <text evidence="2">The sequence shown here is derived from an EMBL/GenBank/DDBJ whole genome shotgun (WGS) entry which is preliminary data.</text>
</comment>
<evidence type="ECO:0000313" key="3">
    <source>
        <dbReference type="Proteomes" id="UP001595912"/>
    </source>
</evidence>
<dbReference type="InterPro" id="IPR001509">
    <property type="entry name" value="Epimerase_deHydtase"/>
</dbReference>
<dbReference type="SUPFAM" id="SSF51735">
    <property type="entry name" value="NAD(P)-binding Rossmann-fold domains"/>
    <property type="match status" value="1"/>
</dbReference>
<dbReference type="InterPro" id="IPR036291">
    <property type="entry name" value="NAD(P)-bd_dom_sf"/>
</dbReference>
<dbReference type="PANTHER" id="PTHR48079:SF6">
    <property type="entry name" value="NAD(P)-BINDING DOMAIN-CONTAINING PROTEIN-RELATED"/>
    <property type="match status" value="1"/>
</dbReference>
<accession>A0ABV9WFJ7</accession>
<sequence length="282" mass="29147">MRVLLTGGTGFIGSTVVEALRGGGHDVTAVVRSEASAKAVEEGGAEAALGDLSDVGWLTGQLSGVDAAINLAALDAAGEDAVIAAVVRAFAGTAKPFVSTGGVWVWGDNRDITEDSALAAPPIVAWKIERQNRLLSSTVKASVVAPAVVYGRGRGLLAGLFTYGPRTDDGALRLVGSGDQHWATVHVEDLADLYLRVLGRAPGGEIYIGASGINPTVRELAQAAAGPNGVVVAESDDDSRERLGAYLADALLLDQQASGDRARRRLGWQPDRLSAVEELSGR</sequence>
<name>A0ABV9WFJ7_9ACTN</name>
<dbReference type="PANTHER" id="PTHR48079">
    <property type="entry name" value="PROTEIN YEEZ"/>
    <property type="match status" value="1"/>
</dbReference>
<dbReference type="Gene3D" id="3.40.50.720">
    <property type="entry name" value="NAD(P)-binding Rossmann-like Domain"/>
    <property type="match status" value="1"/>
</dbReference>
<evidence type="ECO:0000259" key="1">
    <source>
        <dbReference type="Pfam" id="PF01370"/>
    </source>
</evidence>
<proteinExistence type="predicted"/>
<protein>
    <submittedName>
        <fullName evidence="2">NAD-dependent epimerase/dehydratase family protein</fullName>
    </submittedName>
</protein>
<dbReference type="Pfam" id="PF01370">
    <property type="entry name" value="Epimerase"/>
    <property type="match status" value="1"/>
</dbReference>
<dbReference type="RefSeq" id="WP_380126993.1">
    <property type="nucleotide sequence ID" value="NZ_JBHSIU010000101.1"/>
</dbReference>
<organism evidence="2 3">
    <name type="scientific">Dactylosporangium cerinum</name>
    <dbReference type="NCBI Taxonomy" id="1434730"/>
    <lineage>
        <taxon>Bacteria</taxon>
        <taxon>Bacillati</taxon>
        <taxon>Actinomycetota</taxon>
        <taxon>Actinomycetes</taxon>
        <taxon>Micromonosporales</taxon>
        <taxon>Micromonosporaceae</taxon>
        <taxon>Dactylosporangium</taxon>
    </lineage>
</organism>
<evidence type="ECO:0000313" key="2">
    <source>
        <dbReference type="EMBL" id="MFC5006370.1"/>
    </source>
</evidence>
<dbReference type="InterPro" id="IPR051783">
    <property type="entry name" value="NAD(P)-dependent_oxidoreduct"/>
</dbReference>